<reference evidence="1" key="1">
    <citation type="journal article" date="2023" name="Phytobiomes J">
        <title>Deciphering the key players within the bacterial microbiota associated with aerial crown gall tumors on rhododendron: Insights into the gallobiome.</title>
        <authorList>
            <person name="Kuzmanovic N."/>
            <person name="Nesme J."/>
            <person name="Wolf J."/>
            <person name="Neumann-Schaal M."/>
            <person name="Petersen J."/>
            <person name="Fernandez-Gnecco G."/>
            <person name="Sproeer C."/>
            <person name="Bunk B."/>
            <person name="Overmann J."/>
            <person name="Sorensen S.J."/>
            <person name="Idczak E."/>
            <person name="Smalla K."/>
        </authorList>
    </citation>
    <scope>NUCLEOTIDE SEQUENCE</scope>
    <source>
        <strain evidence="1">Rho-11.1</strain>
    </source>
</reference>
<name>A0AAW9FJ40_9HYPH</name>
<gene>
    <name evidence="1" type="ORF">RMR22_26175</name>
</gene>
<dbReference type="RefSeq" id="WP_320203796.1">
    <property type="nucleotide sequence ID" value="NZ_CP192782.1"/>
</dbReference>
<organism evidence="1">
    <name type="scientific">Agrobacterium rosae</name>
    <dbReference type="NCBI Taxonomy" id="1972867"/>
    <lineage>
        <taxon>Bacteria</taxon>
        <taxon>Pseudomonadati</taxon>
        <taxon>Pseudomonadota</taxon>
        <taxon>Alphaproteobacteria</taxon>
        <taxon>Hyphomicrobiales</taxon>
        <taxon>Rhizobiaceae</taxon>
        <taxon>Rhizobium/Agrobacterium group</taxon>
        <taxon>Agrobacterium</taxon>
    </lineage>
</organism>
<evidence type="ECO:0000313" key="1">
    <source>
        <dbReference type="EMBL" id="MDX8305721.1"/>
    </source>
</evidence>
<proteinExistence type="predicted"/>
<sequence>MAGNWTIEEASAGLASLLEAARTATQYIVDGHDSFSVSIVRSGRYLDNLLDSEGPLRPEDVEDIWPVGNADRTHLREKSIMSRLAS</sequence>
<dbReference type="AlphaFoldDB" id="A0AAW9FJ40"/>
<dbReference type="EMBL" id="JAVRAF010000027">
    <property type="protein sequence ID" value="MDX8305721.1"/>
    <property type="molecule type" value="Genomic_DNA"/>
</dbReference>
<protein>
    <submittedName>
        <fullName evidence="1">Uncharacterized protein</fullName>
    </submittedName>
</protein>
<comment type="caution">
    <text evidence="1">The sequence shown here is derived from an EMBL/GenBank/DDBJ whole genome shotgun (WGS) entry which is preliminary data.</text>
</comment>
<accession>A0AAW9FJ40</accession>